<gene>
    <name evidence="1" type="ORF">LITE_LOCUS49268</name>
</gene>
<dbReference type="AlphaFoldDB" id="A0AAV0RTH7"/>
<proteinExistence type="predicted"/>
<dbReference type="Proteomes" id="UP001154282">
    <property type="component" value="Unassembled WGS sequence"/>
</dbReference>
<evidence type="ECO:0000313" key="1">
    <source>
        <dbReference type="EMBL" id="CAI0559518.1"/>
    </source>
</evidence>
<dbReference type="EMBL" id="CAMGYJ010000011">
    <property type="protein sequence ID" value="CAI0559518.1"/>
    <property type="molecule type" value="Genomic_DNA"/>
</dbReference>
<accession>A0AAV0RTH7</accession>
<evidence type="ECO:0000313" key="2">
    <source>
        <dbReference type="Proteomes" id="UP001154282"/>
    </source>
</evidence>
<keyword evidence="2" id="KW-1185">Reference proteome</keyword>
<name>A0AAV0RTH7_9ROSI</name>
<sequence length="219" mass="23701">MEYLNDFSSTYPRSASLRFDPSTARIGSCSSSRFSFTVSHHSDSVKPWYLSLTGDTSASKVGPALISLLNARSQSFGSPITRTPRGSISGSSHYAAADRLARKGFLPLSSGSPTATPPSSYATRRHRALHSSSHRRCSTALGITRLIGAGSRSSRFSSFTGGRTMILFTGRRCGRRWVDSSPSSPRKSGAATCLYPTVLISERKQRRLEKMAGKVKEKG</sequence>
<dbReference type="PANTHER" id="PTHR47104">
    <property type="entry name" value="SEC14P-LIKE PHOSPHATIDYLINOSITOL TRANSFER FAMILY PROTEIN"/>
    <property type="match status" value="1"/>
</dbReference>
<reference evidence="1" key="1">
    <citation type="submission" date="2022-08" db="EMBL/GenBank/DDBJ databases">
        <authorList>
            <person name="Gutierrez-Valencia J."/>
        </authorList>
    </citation>
    <scope>NUCLEOTIDE SEQUENCE</scope>
</reference>
<protein>
    <submittedName>
        <fullName evidence="1">Uncharacterized protein</fullName>
    </submittedName>
</protein>
<organism evidence="1 2">
    <name type="scientific">Linum tenue</name>
    <dbReference type="NCBI Taxonomy" id="586396"/>
    <lineage>
        <taxon>Eukaryota</taxon>
        <taxon>Viridiplantae</taxon>
        <taxon>Streptophyta</taxon>
        <taxon>Embryophyta</taxon>
        <taxon>Tracheophyta</taxon>
        <taxon>Spermatophyta</taxon>
        <taxon>Magnoliopsida</taxon>
        <taxon>eudicotyledons</taxon>
        <taxon>Gunneridae</taxon>
        <taxon>Pentapetalae</taxon>
        <taxon>rosids</taxon>
        <taxon>fabids</taxon>
        <taxon>Malpighiales</taxon>
        <taxon>Linaceae</taxon>
        <taxon>Linum</taxon>
    </lineage>
</organism>
<dbReference type="PANTHER" id="PTHR47104:SF1">
    <property type="entry name" value="SEC14P-LIKE PHOSPHATIDYLINOSITOL TRANSFER FAMILY PROTEIN"/>
    <property type="match status" value="1"/>
</dbReference>
<comment type="caution">
    <text evidence="1">The sequence shown here is derived from an EMBL/GenBank/DDBJ whole genome shotgun (WGS) entry which is preliminary data.</text>
</comment>